<dbReference type="GO" id="GO:1990544">
    <property type="term" value="P:mitochondrial ATP transmembrane transport"/>
    <property type="evidence" value="ECO:0007669"/>
    <property type="project" value="InterPro"/>
</dbReference>
<dbReference type="InterPro" id="IPR023395">
    <property type="entry name" value="MCP_dom_sf"/>
</dbReference>
<dbReference type="InterPro" id="IPR018108">
    <property type="entry name" value="MCP_transmembrane"/>
</dbReference>
<evidence type="ECO:0000256" key="9">
    <source>
        <dbReference type="RuleBase" id="RU000488"/>
    </source>
</evidence>
<comment type="subunit">
    <text evidence="10">Monomer.</text>
</comment>
<dbReference type="InterPro" id="IPR002067">
    <property type="entry name" value="MCP"/>
</dbReference>
<dbReference type="Proteomes" id="UP001186944">
    <property type="component" value="Unassembled WGS sequence"/>
</dbReference>
<protein>
    <recommendedName>
        <fullName evidence="10">ADP/ATP translocase</fullName>
    </recommendedName>
    <alternativeName>
        <fullName evidence="10">ADP,ATP carrier protein</fullName>
    </alternativeName>
</protein>
<feature type="transmembrane region" description="Helical" evidence="10">
    <location>
        <begin position="117"/>
        <end position="136"/>
    </location>
</feature>
<dbReference type="PRINTS" id="PR00926">
    <property type="entry name" value="MITOCARRIER"/>
</dbReference>
<keyword evidence="3 9" id="KW-0813">Transport</keyword>
<evidence type="ECO:0000256" key="2">
    <source>
        <dbReference type="ARBA" id="ARBA00006375"/>
    </source>
</evidence>
<evidence type="ECO:0000256" key="10">
    <source>
        <dbReference type="RuleBase" id="RU368008"/>
    </source>
</evidence>
<keyword evidence="6 10" id="KW-1133">Transmembrane helix</keyword>
<evidence type="ECO:0000313" key="12">
    <source>
        <dbReference type="Proteomes" id="UP001186944"/>
    </source>
</evidence>
<comment type="caution">
    <text evidence="10">Lacks conserved residue(s) required for the propagation of feature annotation.</text>
</comment>
<feature type="repeat" description="Solcar" evidence="8">
    <location>
        <begin position="215"/>
        <end position="300"/>
    </location>
</feature>
<dbReference type="GO" id="GO:0140021">
    <property type="term" value="P:mitochondrial ADP transmembrane transport"/>
    <property type="evidence" value="ECO:0007669"/>
    <property type="project" value="InterPro"/>
</dbReference>
<dbReference type="PANTHER" id="PTHR45635:SF10">
    <property type="entry name" value="ADP_ATP TRANSLOCASE"/>
    <property type="match status" value="1"/>
</dbReference>
<keyword evidence="4 8" id="KW-0812">Transmembrane</keyword>
<organism evidence="11 12">
    <name type="scientific">Pinctada imbricata</name>
    <name type="common">Atlantic pearl-oyster</name>
    <name type="synonym">Pinctada martensii</name>
    <dbReference type="NCBI Taxonomy" id="66713"/>
    <lineage>
        <taxon>Eukaryota</taxon>
        <taxon>Metazoa</taxon>
        <taxon>Spiralia</taxon>
        <taxon>Lophotrochozoa</taxon>
        <taxon>Mollusca</taxon>
        <taxon>Bivalvia</taxon>
        <taxon>Autobranchia</taxon>
        <taxon>Pteriomorphia</taxon>
        <taxon>Pterioida</taxon>
        <taxon>Pterioidea</taxon>
        <taxon>Pteriidae</taxon>
        <taxon>Pinctada</taxon>
    </lineage>
</organism>
<dbReference type="SUPFAM" id="SSF103506">
    <property type="entry name" value="Mitochondrial carrier"/>
    <property type="match status" value="1"/>
</dbReference>
<name>A0AA89BPT1_PINIB</name>
<keyword evidence="5" id="KW-0677">Repeat</keyword>
<feature type="transmembrane region" description="Helical" evidence="10">
    <location>
        <begin position="76"/>
        <end position="97"/>
    </location>
</feature>
<dbReference type="PROSITE" id="PS50920">
    <property type="entry name" value="SOLCAR"/>
    <property type="match status" value="3"/>
</dbReference>
<dbReference type="Pfam" id="PF00153">
    <property type="entry name" value="Mito_carr"/>
    <property type="match status" value="3"/>
</dbReference>
<dbReference type="EMBL" id="VSWD01000012">
    <property type="protein sequence ID" value="KAK3086667.1"/>
    <property type="molecule type" value="Genomic_DNA"/>
</dbReference>
<comment type="caution">
    <text evidence="11">The sequence shown here is derived from an EMBL/GenBank/DDBJ whole genome shotgun (WGS) entry which is preliminary data.</text>
</comment>
<evidence type="ECO:0000256" key="5">
    <source>
        <dbReference type="ARBA" id="ARBA00022737"/>
    </source>
</evidence>
<keyword evidence="7 8" id="KW-0472">Membrane</keyword>
<proteinExistence type="inferred from homology"/>
<dbReference type="AlphaFoldDB" id="A0AA89BPT1"/>
<comment type="function">
    <text evidence="10">Catalyzes the exchange of ADP and ATP across the membrane.</text>
</comment>
<sequence>MPHPPDHPHYPTISEIYLINSLRNVVHRTSVAPIERVQLLLQCEGEMKKSGRLNPGYRGIVDCVSRTYRSEGAISFFRGNLTSCLPVFLTFPSSLITDRFLRQYLIPPQESSRTFKIVSNFGLAFLVGTLNIGLVYHFDFVRTRLANDVVEIKDGQKFRQYSGTLDVYRKTIKSDGFRGLYRGYIVCCIGNALHAGVSLSFVEFRRVFGSEMQARQYMPYLLGASIVTSFAAAVMTYPFDTVRRRMMMRSGEPVKYGGGLECVSRICRREGARALWRGFLVNIIKTISGIAVFYAIDLNM</sequence>
<evidence type="ECO:0000256" key="7">
    <source>
        <dbReference type="ARBA" id="ARBA00023136"/>
    </source>
</evidence>
<evidence type="ECO:0000256" key="3">
    <source>
        <dbReference type="ARBA" id="ARBA00022448"/>
    </source>
</evidence>
<gene>
    <name evidence="11" type="ORF">FSP39_021654</name>
</gene>
<accession>A0AA89BPT1</accession>
<feature type="transmembrane region" description="Helical" evidence="10">
    <location>
        <begin position="179"/>
        <end position="197"/>
    </location>
</feature>
<dbReference type="GO" id="GO:0005743">
    <property type="term" value="C:mitochondrial inner membrane"/>
    <property type="evidence" value="ECO:0007669"/>
    <property type="project" value="InterPro"/>
</dbReference>
<dbReference type="PANTHER" id="PTHR45635">
    <property type="entry name" value="ADP,ATP CARRIER PROTEIN 1-RELATED-RELATED"/>
    <property type="match status" value="1"/>
</dbReference>
<evidence type="ECO:0000256" key="4">
    <source>
        <dbReference type="ARBA" id="ARBA00022692"/>
    </source>
</evidence>
<keyword evidence="12" id="KW-1185">Reference proteome</keyword>
<feature type="transmembrane region" description="Helical" evidence="10">
    <location>
        <begin position="217"/>
        <end position="239"/>
    </location>
</feature>
<dbReference type="InterPro" id="IPR002113">
    <property type="entry name" value="ADT_euk_type"/>
</dbReference>
<feature type="transmembrane region" description="Helical" evidence="10">
    <location>
        <begin position="274"/>
        <end position="296"/>
    </location>
</feature>
<comment type="similarity">
    <text evidence="2 9">Belongs to the mitochondrial carrier (TC 2.A.29) family.</text>
</comment>
<dbReference type="GO" id="GO:0005471">
    <property type="term" value="F:ATP:ADP antiporter activity"/>
    <property type="evidence" value="ECO:0007669"/>
    <property type="project" value="UniProtKB-UniRule"/>
</dbReference>
<feature type="repeat" description="Solcar" evidence="8">
    <location>
        <begin position="11"/>
        <end position="104"/>
    </location>
</feature>
<evidence type="ECO:0000256" key="8">
    <source>
        <dbReference type="PROSITE-ProRule" id="PRU00282"/>
    </source>
</evidence>
<dbReference type="Gene3D" id="1.50.40.10">
    <property type="entry name" value="Mitochondrial carrier domain"/>
    <property type="match status" value="1"/>
</dbReference>
<reference evidence="11" key="1">
    <citation type="submission" date="2019-08" db="EMBL/GenBank/DDBJ databases">
        <title>The improved chromosome-level genome for the pearl oyster Pinctada fucata martensii using PacBio sequencing and Hi-C.</title>
        <authorList>
            <person name="Zheng Z."/>
        </authorList>
    </citation>
    <scope>NUCLEOTIDE SEQUENCE</scope>
    <source>
        <strain evidence="11">ZZ-2019</strain>
        <tissue evidence="11">Adductor muscle</tissue>
    </source>
</reference>
<evidence type="ECO:0000313" key="11">
    <source>
        <dbReference type="EMBL" id="KAK3086667.1"/>
    </source>
</evidence>
<comment type="subcellular location">
    <subcellularLocation>
        <location evidence="1 10">Membrane</location>
        <topology evidence="1 10">Multi-pass membrane protein</topology>
    </subcellularLocation>
</comment>
<feature type="repeat" description="Solcar" evidence="8">
    <location>
        <begin position="115"/>
        <end position="208"/>
    </location>
</feature>
<evidence type="ECO:0000256" key="1">
    <source>
        <dbReference type="ARBA" id="ARBA00004141"/>
    </source>
</evidence>
<evidence type="ECO:0000256" key="6">
    <source>
        <dbReference type="ARBA" id="ARBA00022989"/>
    </source>
</evidence>